<dbReference type="EMBL" id="REFZ01000004">
    <property type="protein sequence ID" value="RQH01392.1"/>
    <property type="molecule type" value="Genomic_DNA"/>
</dbReference>
<sequence length="347" mass="36845">MDREIVVTPASETRARAATLALVTAAAAVVVGLTLVTVFESLPLSVQFVPLVASVLLVGLPHGAVDHLVIPRTRGEPATLRWIAAIGLLYLVLGGAYLVLWFLEPTAAFVGFLFLTVVHWGQGDVYALVELVGVDHLRTRFDRLLALFVRGGTPIVVPLVAFPDQYAFVAGTIVGAFDSDAAPALAAAFDPMVRGAIGAVFVTLVIASLVRGFRRADSIRSWLIDVTELGSLVVFFASVPPILAIGLYFSLWHSVRHVLRAMLVDDRASAAIERGDVRAASVRFARDAAPLTAGAVVIVAGLALLVPRTPTTVPEGVAVYLVTLAALTLPHAVVVSALDREQRLWSV</sequence>
<comment type="function">
    <text evidence="1">Catalyzes the cleavage of beta-carotene at its central double bond (15,15') to yield two molecules of all-trans-retinal.</text>
</comment>
<dbReference type="NCBIfam" id="TIGR03753">
    <property type="entry name" value="blh_monoox"/>
    <property type="match status" value="1"/>
</dbReference>
<keyword evidence="1" id="KW-0223">Dioxygenase</keyword>
<evidence type="ECO:0000313" key="2">
    <source>
        <dbReference type="EMBL" id="RQH01392.1"/>
    </source>
</evidence>
<feature type="binding site" evidence="1">
    <location>
        <position position="257"/>
    </location>
    <ligand>
        <name>Fe cation</name>
        <dbReference type="ChEBI" id="CHEBI:24875"/>
    </ligand>
</feature>
<evidence type="ECO:0000256" key="1">
    <source>
        <dbReference type="HAMAP-Rule" id="MF_02093"/>
    </source>
</evidence>
<feature type="transmembrane region" description="Helical" evidence="1">
    <location>
        <begin position="82"/>
        <end position="103"/>
    </location>
</feature>
<gene>
    <name evidence="2" type="ORF">EA472_08080</name>
</gene>
<proteinExistence type="inferred from homology"/>
<dbReference type="InterPro" id="IPR022270">
    <property type="entry name" value="Blh_diox"/>
</dbReference>
<reference evidence="2 3" key="1">
    <citation type="submission" date="2018-10" db="EMBL/GenBank/DDBJ databases">
        <title>Natrarchaeobius chitinivorans gen. nov., sp. nov., and Natrarchaeobius haloalkaliphilus sp. nov., alkaliphilic, chitin-utilizing haloarchaea from hypersaline alkaline lakes.</title>
        <authorList>
            <person name="Sorokin D.Y."/>
            <person name="Elcheninov A.G."/>
            <person name="Kostrikina N.A."/>
            <person name="Bale N.J."/>
            <person name="Sinninghe Damste J.S."/>
            <person name="Khijniak T.V."/>
            <person name="Kublanov I.V."/>
            <person name="Toshchakov S.V."/>
        </authorList>
    </citation>
    <scope>NUCLEOTIDE SEQUENCE [LARGE SCALE GENOMIC DNA]</scope>
    <source>
        <strain evidence="2 3">AArcht7</strain>
    </source>
</reference>
<organism evidence="2 3">
    <name type="scientific">Natrarchaeobius chitinivorans</name>
    <dbReference type="NCBI Taxonomy" id="1679083"/>
    <lineage>
        <taxon>Archaea</taxon>
        <taxon>Methanobacteriati</taxon>
        <taxon>Methanobacteriota</taxon>
        <taxon>Stenosarchaea group</taxon>
        <taxon>Halobacteria</taxon>
        <taxon>Halobacteriales</taxon>
        <taxon>Natrialbaceae</taxon>
        <taxon>Natrarchaeobius</taxon>
    </lineage>
</organism>
<feature type="transmembrane region" description="Helical" evidence="1">
    <location>
        <begin position="233"/>
        <end position="252"/>
    </location>
</feature>
<comment type="subcellular location">
    <subcellularLocation>
        <location evidence="1">Cell membrane</location>
        <topology evidence="1">Multi-pass membrane protein</topology>
    </subcellularLocation>
</comment>
<evidence type="ECO:0000313" key="3">
    <source>
        <dbReference type="Proteomes" id="UP000281431"/>
    </source>
</evidence>
<keyword evidence="1" id="KW-0472">Membrane</keyword>
<dbReference type="GO" id="GO:0010436">
    <property type="term" value="F:carotenoid dioxygenase activity"/>
    <property type="evidence" value="ECO:0007669"/>
    <property type="project" value="UniProtKB-UniRule"/>
</dbReference>
<keyword evidence="1" id="KW-1003">Cell membrane</keyword>
<feature type="transmembrane region" description="Helical" evidence="1">
    <location>
        <begin position="20"/>
        <end position="39"/>
    </location>
</feature>
<feature type="transmembrane region" description="Helical" evidence="1">
    <location>
        <begin position="196"/>
        <end position="213"/>
    </location>
</feature>
<feature type="transmembrane region" description="Helical" evidence="1">
    <location>
        <begin position="109"/>
        <end position="132"/>
    </location>
</feature>
<keyword evidence="2" id="KW-0503">Monooxygenase</keyword>
<keyword evidence="1" id="KW-0812">Transmembrane</keyword>
<feature type="binding site" evidence="1">
    <location>
        <position position="253"/>
    </location>
    <ligand>
        <name>Fe cation</name>
        <dbReference type="ChEBI" id="CHEBI:24875"/>
    </ligand>
</feature>
<accession>A0A3N6MY61</accession>
<dbReference type="OrthoDB" id="330454at2157"/>
<comment type="caution">
    <text evidence="2">The sequence shown here is derived from an EMBL/GenBank/DDBJ whole genome shotgun (WGS) entry which is preliminary data.</text>
</comment>
<feature type="binding site" evidence="1">
    <location>
        <position position="119"/>
    </location>
    <ligand>
        <name>Fe cation</name>
        <dbReference type="ChEBI" id="CHEBI:24875"/>
    </ligand>
</feature>
<dbReference type="Pfam" id="PF15461">
    <property type="entry name" value="BCD"/>
    <property type="match status" value="1"/>
</dbReference>
<dbReference type="GO" id="GO:0016121">
    <property type="term" value="P:carotene catabolic process"/>
    <property type="evidence" value="ECO:0007669"/>
    <property type="project" value="UniProtKB-UniRule"/>
</dbReference>
<dbReference type="GO" id="GO:0004497">
    <property type="term" value="F:monooxygenase activity"/>
    <property type="evidence" value="ECO:0007669"/>
    <property type="project" value="UniProtKB-KW"/>
</dbReference>
<dbReference type="Proteomes" id="UP000281431">
    <property type="component" value="Unassembled WGS sequence"/>
</dbReference>
<comment type="cofactor">
    <cofactor evidence="1">
        <name>Fe(2+)</name>
        <dbReference type="ChEBI" id="CHEBI:29033"/>
    </cofactor>
</comment>
<dbReference type="GO" id="GO:0005506">
    <property type="term" value="F:iron ion binding"/>
    <property type="evidence" value="ECO:0007669"/>
    <property type="project" value="UniProtKB-UniRule"/>
</dbReference>
<feature type="transmembrane region" description="Helical" evidence="1">
    <location>
        <begin position="318"/>
        <end position="338"/>
    </location>
</feature>
<keyword evidence="1" id="KW-0560">Oxidoreductase</keyword>
<feature type="binding site" evidence="1">
    <location>
        <position position="62"/>
    </location>
    <ligand>
        <name>Fe cation</name>
        <dbReference type="ChEBI" id="CHEBI:24875"/>
    </ligand>
</feature>
<dbReference type="AlphaFoldDB" id="A0A3N6MY61"/>
<keyword evidence="1" id="KW-0479">Metal-binding</keyword>
<protein>
    <recommendedName>
        <fullName evidence="1">Probable beta-carotene 15,15'-dioxygenase</fullName>
        <ecNumber evidence="1">1.13.11.63</ecNumber>
    </recommendedName>
</protein>
<comment type="catalytic activity">
    <reaction evidence="1">
        <text>all-trans-beta-carotene + O2 = 2 all-trans-retinal</text>
        <dbReference type="Rhea" id="RHEA:32887"/>
        <dbReference type="ChEBI" id="CHEBI:15379"/>
        <dbReference type="ChEBI" id="CHEBI:17579"/>
        <dbReference type="ChEBI" id="CHEBI:17898"/>
        <dbReference type="EC" id="1.13.11.63"/>
    </reaction>
</comment>
<feature type="transmembrane region" description="Helical" evidence="1">
    <location>
        <begin position="51"/>
        <end position="70"/>
    </location>
</feature>
<feature type="transmembrane region" description="Helical" evidence="1">
    <location>
        <begin position="288"/>
        <end position="306"/>
    </location>
</feature>
<keyword evidence="3" id="KW-1185">Reference proteome</keyword>
<name>A0A3N6MY61_NATCH</name>
<keyword evidence="1" id="KW-0408">Iron</keyword>
<dbReference type="HAMAP" id="MF_02093">
    <property type="entry name" value="Beta_carotene_diox"/>
    <property type="match status" value="1"/>
</dbReference>
<dbReference type="EC" id="1.13.11.63" evidence="1"/>
<dbReference type="GO" id="GO:0005886">
    <property type="term" value="C:plasma membrane"/>
    <property type="evidence" value="ECO:0007669"/>
    <property type="project" value="UniProtKB-SubCell"/>
</dbReference>
<comment type="similarity">
    <text evidence="1">Belongs to the Brp/Blh beta-carotene diooxygenase family.</text>
</comment>
<keyword evidence="1" id="KW-1133">Transmembrane helix</keyword>
<dbReference type="GO" id="GO:0003834">
    <property type="term" value="F:beta-carotene 15,15'-dioxygenase activity"/>
    <property type="evidence" value="ECO:0007669"/>
    <property type="project" value="UniProtKB-EC"/>
</dbReference>